<dbReference type="Proteomes" id="UP000828251">
    <property type="component" value="Unassembled WGS sequence"/>
</dbReference>
<comment type="caution">
    <text evidence="2">The sequence shown here is derived from an EMBL/GenBank/DDBJ whole genome shotgun (WGS) entry which is preliminary data.</text>
</comment>
<sequence>MDRLRPYGLRDERSSPVTSGIRAISSKALLGCLKKLWVKVSQWRPMEGPEKLQTMKEQLKEYVWDTIGSSENMLVGKDDALEAMVTALKKEINELKGELKMINELKGELKIFKAAIGNGTLASKQKQ</sequence>
<protein>
    <submittedName>
        <fullName evidence="2">Uncharacterized protein</fullName>
    </submittedName>
</protein>
<gene>
    <name evidence="2" type="ORF">J1N35_033790</name>
</gene>
<evidence type="ECO:0000313" key="3">
    <source>
        <dbReference type="Proteomes" id="UP000828251"/>
    </source>
</evidence>
<dbReference type="AlphaFoldDB" id="A0A9D3UQU3"/>
<proteinExistence type="predicted"/>
<dbReference type="OrthoDB" id="1000653at2759"/>
<accession>A0A9D3UQU3</accession>
<reference evidence="2 3" key="1">
    <citation type="journal article" date="2021" name="Plant Biotechnol. J.">
        <title>Multi-omics assisted identification of the key and species-specific regulatory components of drought-tolerant mechanisms in Gossypium stocksii.</title>
        <authorList>
            <person name="Yu D."/>
            <person name="Ke L."/>
            <person name="Zhang D."/>
            <person name="Wu Y."/>
            <person name="Sun Y."/>
            <person name="Mei J."/>
            <person name="Sun J."/>
            <person name="Sun Y."/>
        </authorList>
    </citation>
    <scope>NUCLEOTIDE SEQUENCE [LARGE SCALE GENOMIC DNA]</scope>
    <source>
        <strain evidence="3">cv. E1</strain>
        <tissue evidence="2">Leaf</tissue>
    </source>
</reference>
<evidence type="ECO:0000256" key="1">
    <source>
        <dbReference type="SAM" id="Coils"/>
    </source>
</evidence>
<dbReference type="EMBL" id="JAIQCV010000010">
    <property type="protein sequence ID" value="KAH1055725.1"/>
    <property type="molecule type" value="Genomic_DNA"/>
</dbReference>
<keyword evidence="3" id="KW-1185">Reference proteome</keyword>
<evidence type="ECO:0000313" key="2">
    <source>
        <dbReference type="EMBL" id="KAH1055725.1"/>
    </source>
</evidence>
<keyword evidence="1" id="KW-0175">Coiled coil</keyword>
<feature type="coiled-coil region" evidence="1">
    <location>
        <begin position="78"/>
        <end position="108"/>
    </location>
</feature>
<name>A0A9D3UQU3_9ROSI</name>
<organism evidence="2 3">
    <name type="scientific">Gossypium stocksii</name>
    <dbReference type="NCBI Taxonomy" id="47602"/>
    <lineage>
        <taxon>Eukaryota</taxon>
        <taxon>Viridiplantae</taxon>
        <taxon>Streptophyta</taxon>
        <taxon>Embryophyta</taxon>
        <taxon>Tracheophyta</taxon>
        <taxon>Spermatophyta</taxon>
        <taxon>Magnoliopsida</taxon>
        <taxon>eudicotyledons</taxon>
        <taxon>Gunneridae</taxon>
        <taxon>Pentapetalae</taxon>
        <taxon>rosids</taxon>
        <taxon>malvids</taxon>
        <taxon>Malvales</taxon>
        <taxon>Malvaceae</taxon>
        <taxon>Malvoideae</taxon>
        <taxon>Gossypium</taxon>
    </lineage>
</organism>